<gene>
    <name evidence="1" type="ORF">RhiirA4_454189</name>
</gene>
<evidence type="ECO:0000313" key="1">
    <source>
        <dbReference type="EMBL" id="PKY40750.1"/>
    </source>
</evidence>
<comment type="caution">
    <text evidence="1">The sequence shown here is derived from an EMBL/GenBank/DDBJ whole genome shotgun (WGS) entry which is preliminary data.</text>
</comment>
<dbReference type="AlphaFoldDB" id="A0A2I1G295"/>
<protein>
    <submittedName>
        <fullName evidence="1">Uncharacterized protein</fullName>
    </submittedName>
</protein>
<evidence type="ECO:0000313" key="2">
    <source>
        <dbReference type="Proteomes" id="UP000234323"/>
    </source>
</evidence>
<proteinExistence type="predicted"/>
<keyword evidence="2" id="KW-1185">Reference proteome</keyword>
<organism evidence="1 2">
    <name type="scientific">Rhizophagus irregularis</name>
    <dbReference type="NCBI Taxonomy" id="588596"/>
    <lineage>
        <taxon>Eukaryota</taxon>
        <taxon>Fungi</taxon>
        <taxon>Fungi incertae sedis</taxon>
        <taxon>Mucoromycota</taxon>
        <taxon>Glomeromycotina</taxon>
        <taxon>Glomeromycetes</taxon>
        <taxon>Glomerales</taxon>
        <taxon>Glomeraceae</taxon>
        <taxon>Rhizophagus</taxon>
    </lineage>
</organism>
<accession>A0A2I1G295</accession>
<dbReference type="EMBL" id="LLXI01000114">
    <property type="protein sequence ID" value="PKY40750.1"/>
    <property type="molecule type" value="Genomic_DNA"/>
</dbReference>
<reference evidence="1 2" key="1">
    <citation type="submission" date="2015-10" db="EMBL/GenBank/DDBJ databases">
        <title>Genome analyses suggest a sexual origin of heterokaryosis in a supposedly ancient asexual fungus.</title>
        <authorList>
            <person name="Ropars J."/>
            <person name="Sedzielewska K."/>
            <person name="Noel J."/>
            <person name="Charron P."/>
            <person name="Farinelli L."/>
            <person name="Marton T."/>
            <person name="Kruger M."/>
            <person name="Pelin A."/>
            <person name="Brachmann A."/>
            <person name="Corradi N."/>
        </authorList>
    </citation>
    <scope>NUCLEOTIDE SEQUENCE [LARGE SCALE GENOMIC DNA]</scope>
    <source>
        <strain evidence="1 2">A4</strain>
    </source>
</reference>
<sequence length="160" mass="19039">MKSIRDTEDYSLIEDYEDILGRYNSQCLFNTWYKTRIFSSFYLNINRIVEHVLKWGLAQNPTLIPDPKTWSDDDFKTMKIILQNCRFFSLSSKEFSQKVRPYQKLRDQQLYEELLNSYLEPGGVSKYNDLRPRKMKINDSQIIDSKIVDSNIISTVSNWV</sequence>
<name>A0A2I1G295_9GLOM</name>
<dbReference type="Proteomes" id="UP000234323">
    <property type="component" value="Unassembled WGS sequence"/>
</dbReference>